<dbReference type="OrthoDB" id="9805007at2"/>
<keyword evidence="11" id="KW-1185">Reference proteome</keyword>
<dbReference type="Gene3D" id="3.90.930.12">
    <property type="entry name" value="Ribosomal protein L6, alpha-beta domain"/>
    <property type="match status" value="2"/>
</dbReference>
<accession>A0A147KEE2</accession>
<dbReference type="GO" id="GO:0003735">
    <property type="term" value="F:structural constituent of ribosome"/>
    <property type="evidence" value="ECO:0007669"/>
    <property type="project" value="UniProtKB-UniRule"/>
</dbReference>
<dbReference type="HAMAP" id="MF_01365_B">
    <property type="entry name" value="Ribosomal_uL6_B"/>
    <property type="match status" value="1"/>
</dbReference>
<dbReference type="AlphaFoldDB" id="A0A147KEE2"/>
<dbReference type="InterPro" id="IPR020040">
    <property type="entry name" value="Ribosomal_uL6_a/b-dom"/>
</dbReference>
<comment type="function">
    <text evidence="6 8">This protein binds to the 23S rRNA, and is important in its secondary structure. It is located near the subunit interface in the base of the L7/L12 stalk, and near the tRNA binding site of the peptidyltransferase center.</text>
</comment>
<dbReference type="Pfam" id="PF00347">
    <property type="entry name" value="Ribosomal_L6"/>
    <property type="match status" value="2"/>
</dbReference>
<dbReference type="PIRSF" id="PIRSF002162">
    <property type="entry name" value="Ribosomal_L6"/>
    <property type="match status" value="1"/>
</dbReference>
<comment type="caution">
    <text evidence="10">The sequence shown here is derived from an EMBL/GenBank/DDBJ whole genome shotgun (WGS) entry which is preliminary data.</text>
</comment>
<dbReference type="FunFam" id="3.90.930.12:FF:000001">
    <property type="entry name" value="50S ribosomal protein L6"/>
    <property type="match status" value="1"/>
</dbReference>
<dbReference type="InterPro" id="IPR019906">
    <property type="entry name" value="Ribosomal_uL6_bac-type"/>
</dbReference>
<dbReference type="PATRIC" id="fig|665004.4.peg.2739"/>
<dbReference type="GO" id="GO:0019843">
    <property type="term" value="F:rRNA binding"/>
    <property type="evidence" value="ECO:0007669"/>
    <property type="project" value="UniProtKB-UniRule"/>
</dbReference>
<dbReference type="InterPro" id="IPR000702">
    <property type="entry name" value="Ribosomal_uL6-like"/>
</dbReference>
<evidence type="ECO:0000256" key="1">
    <source>
        <dbReference type="ARBA" id="ARBA00009356"/>
    </source>
</evidence>
<keyword evidence="3 6" id="KW-0694">RNA-binding</keyword>
<dbReference type="EMBL" id="LGEM01000116">
    <property type="protein sequence ID" value="KUP95653.1"/>
    <property type="molecule type" value="Genomic_DNA"/>
</dbReference>
<evidence type="ECO:0000256" key="4">
    <source>
        <dbReference type="ARBA" id="ARBA00022980"/>
    </source>
</evidence>
<dbReference type="InterPro" id="IPR036789">
    <property type="entry name" value="Ribosomal_uL6-like_a/b-dom_sf"/>
</dbReference>
<organism evidence="10 11">
    <name type="scientific">Thermobifida cellulosilytica TB100</name>
    <dbReference type="NCBI Taxonomy" id="665004"/>
    <lineage>
        <taxon>Bacteria</taxon>
        <taxon>Bacillati</taxon>
        <taxon>Actinomycetota</taxon>
        <taxon>Actinomycetes</taxon>
        <taxon>Streptosporangiales</taxon>
        <taxon>Nocardiopsidaceae</taxon>
        <taxon>Thermobifida</taxon>
    </lineage>
</organism>
<keyword evidence="4 6" id="KW-0689">Ribosomal protein</keyword>
<feature type="domain" description="Large ribosomal subunit protein uL6 alpha-beta" evidence="9">
    <location>
        <begin position="11"/>
        <end position="82"/>
    </location>
</feature>
<sequence>MSRIGRLPISVPKGVEVTIDGQDVKVKGPKGELKHTVARPITVTLEDGQVKVSRSDDSPQTRSLHGLTRALIANLIEGTSKGFTKTLEISGVGYRVQAKGQNLEFSLGYSHPVIVEPPEGITFRVEKPTLLHVEGIDKQLVGQVAANIRSLRKPDPYKAKGIRYQGERIRRKAGKAGK</sequence>
<dbReference type="SUPFAM" id="SSF56053">
    <property type="entry name" value="Ribosomal protein L6"/>
    <property type="match status" value="2"/>
</dbReference>
<reference evidence="11" key="1">
    <citation type="journal article" date="2017" name="Acta Aliment.">
        <title>Plant polysaccharide degrading enzyme system of Thermpbifida cellulosilytica TB100 revealed by de novo genome project data.</title>
        <authorList>
            <person name="Toth A."/>
            <person name="Baka E."/>
            <person name="Luzics S."/>
            <person name="Bata-Vidacs I."/>
            <person name="Nagy I."/>
            <person name="Balint B."/>
            <person name="Herceg R."/>
            <person name="Olasz F."/>
            <person name="Wilk T."/>
            <person name="Nagy T."/>
            <person name="Kriszt B."/>
            <person name="Nagy I."/>
            <person name="Kukolya J."/>
        </authorList>
    </citation>
    <scope>NUCLEOTIDE SEQUENCE [LARGE SCALE GENOMIC DNA]</scope>
    <source>
        <strain evidence="11">TB100</strain>
    </source>
</reference>
<dbReference type="InterPro" id="IPR002358">
    <property type="entry name" value="Ribosomal_uL6_CS"/>
</dbReference>
<dbReference type="GO" id="GO:0022625">
    <property type="term" value="C:cytosolic large ribosomal subunit"/>
    <property type="evidence" value="ECO:0007669"/>
    <property type="project" value="UniProtKB-UniRule"/>
</dbReference>
<dbReference type="NCBIfam" id="TIGR03654">
    <property type="entry name" value="L6_bact"/>
    <property type="match status" value="1"/>
</dbReference>
<comment type="similarity">
    <text evidence="1 6 7">Belongs to the universal ribosomal protein uL6 family.</text>
</comment>
<dbReference type="GO" id="GO:0002181">
    <property type="term" value="P:cytoplasmic translation"/>
    <property type="evidence" value="ECO:0007669"/>
    <property type="project" value="TreeGrafter"/>
</dbReference>
<evidence type="ECO:0000259" key="9">
    <source>
        <dbReference type="Pfam" id="PF00347"/>
    </source>
</evidence>
<dbReference type="PANTHER" id="PTHR11655:SF14">
    <property type="entry name" value="LARGE RIBOSOMAL SUBUNIT PROTEIN UL6M"/>
    <property type="match status" value="1"/>
</dbReference>
<evidence type="ECO:0000256" key="5">
    <source>
        <dbReference type="ARBA" id="ARBA00023274"/>
    </source>
</evidence>
<dbReference type="RefSeq" id="WP_068756748.1">
    <property type="nucleotide sequence ID" value="NZ_KQ950182.1"/>
</dbReference>
<evidence type="ECO:0000313" key="10">
    <source>
        <dbReference type="EMBL" id="KUP95653.1"/>
    </source>
</evidence>
<keyword evidence="5 6" id="KW-0687">Ribonucleoprotein</keyword>
<evidence type="ECO:0000256" key="8">
    <source>
        <dbReference type="RuleBase" id="RU003870"/>
    </source>
</evidence>
<dbReference type="STRING" id="665004.AC529_16445"/>
<evidence type="ECO:0000256" key="2">
    <source>
        <dbReference type="ARBA" id="ARBA00022730"/>
    </source>
</evidence>
<proteinExistence type="inferred from homology"/>
<protein>
    <recommendedName>
        <fullName evidence="6">Large ribosomal subunit protein uL6</fullName>
    </recommendedName>
</protein>
<evidence type="ECO:0000256" key="3">
    <source>
        <dbReference type="ARBA" id="ARBA00022884"/>
    </source>
</evidence>
<comment type="subunit">
    <text evidence="6">Part of the 50S ribosomal subunit.</text>
</comment>
<feature type="domain" description="Large ribosomal subunit protein uL6 alpha-beta" evidence="9">
    <location>
        <begin position="91"/>
        <end position="164"/>
    </location>
</feature>
<dbReference type="PANTHER" id="PTHR11655">
    <property type="entry name" value="60S/50S RIBOSOMAL PROTEIN L6/L9"/>
    <property type="match status" value="1"/>
</dbReference>
<dbReference type="PRINTS" id="PR00059">
    <property type="entry name" value="RIBOSOMALL6"/>
</dbReference>
<dbReference type="Proteomes" id="UP000074382">
    <property type="component" value="Unassembled WGS sequence"/>
</dbReference>
<name>A0A147KEE2_THECS</name>
<dbReference type="PROSITE" id="PS00525">
    <property type="entry name" value="RIBOSOMAL_L6_1"/>
    <property type="match status" value="1"/>
</dbReference>
<keyword evidence="2 6" id="KW-0699">rRNA-binding</keyword>
<dbReference type="FunFam" id="3.90.930.12:FF:000002">
    <property type="entry name" value="50S ribosomal protein L6"/>
    <property type="match status" value="1"/>
</dbReference>
<evidence type="ECO:0000313" key="11">
    <source>
        <dbReference type="Proteomes" id="UP000074382"/>
    </source>
</evidence>
<evidence type="ECO:0000256" key="7">
    <source>
        <dbReference type="RuleBase" id="RU003869"/>
    </source>
</evidence>
<evidence type="ECO:0000256" key="6">
    <source>
        <dbReference type="HAMAP-Rule" id="MF_01365"/>
    </source>
</evidence>
<gene>
    <name evidence="6" type="primary">rplF</name>
    <name evidence="10" type="ORF">AC529_16445</name>
</gene>